<dbReference type="Pfam" id="PF01522">
    <property type="entry name" value="Polysacc_deac_1"/>
    <property type="match status" value="1"/>
</dbReference>
<proteinExistence type="predicted"/>
<evidence type="ECO:0000256" key="1">
    <source>
        <dbReference type="ARBA" id="ARBA00004613"/>
    </source>
</evidence>
<dbReference type="CDD" id="cd10918">
    <property type="entry name" value="CE4_NodB_like_5s_6s"/>
    <property type="match status" value="1"/>
</dbReference>
<dbReference type="Proteomes" id="UP000326354">
    <property type="component" value="Chromosome"/>
</dbReference>
<evidence type="ECO:0000256" key="2">
    <source>
        <dbReference type="ARBA" id="ARBA00022729"/>
    </source>
</evidence>
<dbReference type="PANTHER" id="PTHR34216:SF3">
    <property type="entry name" value="POLY-BETA-1,6-N-ACETYL-D-GLUCOSAMINE N-DEACETYLASE"/>
    <property type="match status" value="1"/>
</dbReference>
<protein>
    <submittedName>
        <fullName evidence="4">Polysaccharide deacetylase</fullName>
    </submittedName>
</protein>
<dbReference type="Gene3D" id="3.20.20.370">
    <property type="entry name" value="Glycoside hydrolase/deacetylase"/>
    <property type="match status" value="1"/>
</dbReference>
<dbReference type="EMBL" id="AP019860">
    <property type="protein sequence ID" value="BBM81681.1"/>
    <property type="molecule type" value="Genomic_DNA"/>
</dbReference>
<dbReference type="KEGG" id="uam:UABAM_00020"/>
<dbReference type="GO" id="GO:0005576">
    <property type="term" value="C:extracellular region"/>
    <property type="evidence" value="ECO:0007669"/>
    <property type="project" value="UniProtKB-SubCell"/>
</dbReference>
<organism evidence="4 5">
    <name type="scientific">Uabimicrobium amorphum</name>
    <dbReference type="NCBI Taxonomy" id="2596890"/>
    <lineage>
        <taxon>Bacteria</taxon>
        <taxon>Pseudomonadati</taxon>
        <taxon>Planctomycetota</taxon>
        <taxon>Candidatus Uabimicrobiia</taxon>
        <taxon>Candidatus Uabimicrobiales</taxon>
        <taxon>Candidatus Uabimicrobiaceae</taxon>
        <taxon>Candidatus Uabimicrobium</taxon>
    </lineage>
</organism>
<sequence length="284" mass="33217">MSAKNTLANLMGVTKISDLLIFMQKITRRKHIRAVNYHETPQATMDNFEEQLRFYNKNYTGVSLADLQEFLFEKRWDKPKPGLIISFDDACRSNYDFALPLLEKYNFVGWFFVPVTFIDTPPQEQIDFAKNNRISYDASRVGERIAMSWSEIKQLARKHVVGCHTMNHQRLTEDLTDEQYTLEIISAKEILQQKMGKDIDTFCWVGGEEKSYSRKAAMCIREAGYKYSFMTNTHIITKSTDALQLQRSNIESNYSINMTKFQISGFMDVLYTRKRKRVNQLTKV</sequence>
<name>A0A5S9IHK2_UABAM</name>
<evidence type="ECO:0000259" key="3">
    <source>
        <dbReference type="PROSITE" id="PS51677"/>
    </source>
</evidence>
<keyword evidence="5" id="KW-1185">Reference proteome</keyword>
<gene>
    <name evidence="4" type="ORF">UABAM_00020</name>
</gene>
<accession>A0A5S9IHK2</accession>
<keyword evidence="2" id="KW-0732">Signal</keyword>
<feature type="domain" description="NodB homology" evidence="3">
    <location>
        <begin position="81"/>
        <end position="284"/>
    </location>
</feature>
<reference evidence="4 5" key="1">
    <citation type="submission" date="2019-08" db="EMBL/GenBank/DDBJ databases">
        <title>Complete genome sequence of Candidatus Uab amorphum.</title>
        <authorList>
            <person name="Shiratori T."/>
            <person name="Suzuki S."/>
            <person name="Kakizawa Y."/>
            <person name="Ishida K."/>
        </authorList>
    </citation>
    <scope>NUCLEOTIDE SEQUENCE [LARGE SCALE GENOMIC DNA]</scope>
    <source>
        <strain evidence="4 5">SRT547</strain>
    </source>
</reference>
<dbReference type="PANTHER" id="PTHR34216">
    <property type="match status" value="1"/>
</dbReference>
<evidence type="ECO:0000313" key="4">
    <source>
        <dbReference type="EMBL" id="BBM81681.1"/>
    </source>
</evidence>
<dbReference type="RefSeq" id="WP_151965954.1">
    <property type="nucleotide sequence ID" value="NZ_AP019860.1"/>
</dbReference>
<evidence type="ECO:0000313" key="5">
    <source>
        <dbReference type="Proteomes" id="UP000326354"/>
    </source>
</evidence>
<dbReference type="OrthoDB" id="9778320at2"/>
<dbReference type="GO" id="GO:0005975">
    <property type="term" value="P:carbohydrate metabolic process"/>
    <property type="evidence" value="ECO:0007669"/>
    <property type="project" value="InterPro"/>
</dbReference>
<dbReference type="InterPro" id="IPR011330">
    <property type="entry name" value="Glyco_hydro/deAcase_b/a-brl"/>
</dbReference>
<dbReference type="PROSITE" id="PS51677">
    <property type="entry name" value="NODB"/>
    <property type="match status" value="1"/>
</dbReference>
<comment type="subcellular location">
    <subcellularLocation>
        <location evidence="1">Secreted</location>
    </subcellularLocation>
</comment>
<dbReference type="AlphaFoldDB" id="A0A5S9IHK2"/>
<dbReference type="InterPro" id="IPR002509">
    <property type="entry name" value="NODB_dom"/>
</dbReference>
<dbReference type="GO" id="GO:0016810">
    <property type="term" value="F:hydrolase activity, acting on carbon-nitrogen (but not peptide) bonds"/>
    <property type="evidence" value="ECO:0007669"/>
    <property type="project" value="InterPro"/>
</dbReference>
<dbReference type="InterPro" id="IPR051398">
    <property type="entry name" value="Polysacch_Deacetylase"/>
</dbReference>
<dbReference type="SUPFAM" id="SSF88713">
    <property type="entry name" value="Glycoside hydrolase/deacetylase"/>
    <property type="match status" value="1"/>
</dbReference>